<evidence type="ECO:0000313" key="2">
    <source>
        <dbReference type="EMBL" id="MBB4696702.1"/>
    </source>
</evidence>
<feature type="transmembrane region" description="Helical" evidence="1">
    <location>
        <begin position="111"/>
        <end position="133"/>
    </location>
</feature>
<reference evidence="2 3" key="1">
    <citation type="submission" date="2020-08" db="EMBL/GenBank/DDBJ databases">
        <title>Sequencing the genomes of 1000 actinobacteria strains.</title>
        <authorList>
            <person name="Klenk H.-P."/>
        </authorList>
    </citation>
    <scope>NUCLEOTIDE SEQUENCE [LARGE SCALE GENOMIC DNA]</scope>
    <source>
        <strain evidence="2 3">DSM 45518</strain>
    </source>
</reference>
<sequence>METDTMAHTPVNHPLRPLYRALSLVAGAYLVVFGVIGLIQTSGESFTGVTGVRVLGQETNLLWSIIALVVGIVVVAAGAMGRNLDVAAGKYLGWTLLVIGSYELATNRTDANLFGFSMSTVVVTYIVGLILILSSLYGKVAPQEQAGAPRQVREGRPA</sequence>
<feature type="transmembrane region" description="Helical" evidence="1">
    <location>
        <begin position="61"/>
        <end position="81"/>
    </location>
</feature>
<name>A0A7W7CY02_9ACTN</name>
<evidence type="ECO:0008006" key="4">
    <source>
        <dbReference type="Google" id="ProtNLM"/>
    </source>
</evidence>
<accession>A0A7W7CY02</accession>
<dbReference type="Pfam" id="PF14325">
    <property type="entry name" value="DUF4383"/>
    <property type="match status" value="1"/>
</dbReference>
<protein>
    <recommendedName>
        <fullName evidence="4">DUF4383 domain-containing protein</fullName>
    </recommendedName>
</protein>
<evidence type="ECO:0000256" key="1">
    <source>
        <dbReference type="SAM" id="Phobius"/>
    </source>
</evidence>
<evidence type="ECO:0000313" key="3">
    <source>
        <dbReference type="Proteomes" id="UP000542742"/>
    </source>
</evidence>
<feature type="transmembrane region" description="Helical" evidence="1">
    <location>
        <begin position="21"/>
        <end position="41"/>
    </location>
</feature>
<dbReference type="AlphaFoldDB" id="A0A7W7CY02"/>
<keyword evidence="1" id="KW-0812">Transmembrane</keyword>
<keyword evidence="3" id="KW-1185">Reference proteome</keyword>
<dbReference type="EMBL" id="JACHMF010000001">
    <property type="protein sequence ID" value="MBB4696702.1"/>
    <property type="molecule type" value="Genomic_DNA"/>
</dbReference>
<proteinExistence type="predicted"/>
<dbReference type="Proteomes" id="UP000542742">
    <property type="component" value="Unassembled WGS sequence"/>
</dbReference>
<organism evidence="2 3">
    <name type="scientific">Paractinoplanes abujensis</name>
    <dbReference type="NCBI Taxonomy" id="882441"/>
    <lineage>
        <taxon>Bacteria</taxon>
        <taxon>Bacillati</taxon>
        <taxon>Actinomycetota</taxon>
        <taxon>Actinomycetes</taxon>
        <taxon>Micromonosporales</taxon>
        <taxon>Micromonosporaceae</taxon>
        <taxon>Paractinoplanes</taxon>
    </lineage>
</organism>
<comment type="caution">
    <text evidence="2">The sequence shown here is derived from an EMBL/GenBank/DDBJ whole genome shotgun (WGS) entry which is preliminary data.</text>
</comment>
<keyword evidence="1" id="KW-0472">Membrane</keyword>
<keyword evidence="1" id="KW-1133">Transmembrane helix</keyword>
<gene>
    <name evidence="2" type="ORF">BKA14_006850</name>
</gene>
<dbReference type="RefSeq" id="WP_239092580.1">
    <property type="nucleotide sequence ID" value="NZ_BOMC01000020.1"/>
</dbReference>